<name>A0A6A4GTT0_9AGAR</name>
<organism evidence="1 2">
    <name type="scientific">Gymnopus androsaceus JB14</name>
    <dbReference type="NCBI Taxonomy" id="1447944"/>
    <lineage>
        <taxon>Eukaryota</taxon>
        <taxon>Fungi</taxon>
        <taxon>Dikarya</taxon>
        <taxon>Basidiomycota</taxon>
        <taxon>Agaricomycotina</taxon>
        <taxon>Agaricomycetes</taxon>
        <taxon>Agaricomycetidae</taxon>
        <taxon>Agaricales</taxon>
        <taxon>Marasmiineae</taxon>
        <taxon>Omphalotaceae</taxon>
        <taxon>Gymnopus</taxon>
    </lineage>
</organism>
<sequence>MRKHIANALKLRSKSIHNAIDSYNTAVAALLPPCQYISWEQVLDFSYLSEFDILWDTREDFREQPWATQKNCMLMQEFFKLIHAENELPRLHQEIKRLFMYMAMEVEQLKGFARRAYAEDPALALQIELHWQEHGCFNDLHRRRLLSIKHLESFHFANNKHFSIGTPVHKE</sequence>
<dbReference type="OrthoDB" id="2676448at2759"/>
<proteinExistence type="predicted"/>
<dbReference type="EMBL" id="ML769706">
    <property type="protein sequence ID" value="KAE9389219.1"/>
    <property type="molecule type" value="Genomic_DNA"/>
</dbReference>
<keyword evidence="2" id="KW-1185">Reference proteome</keyword>
<feature type="non-terminal residue" evidence="1">
    <location>
        <position position="171"/>
    </location>
</feature>
<dbReference type="Proteomes" id="UP000799118">
    <property type="component" value="Unassembled WGS sequence"/>
</dbReference>
<dbReference type="AlphaFoldDB" id="A0A6A4GTT0"/>
<evidence type="ECO:0000313" key="2">
    <source>
        <dbReference type="Proteomes" id="UP000799118"/>
    </source>
</evidence>
<protein>
    <submittedName>
        <fullName evidence="1">Uncharacterized protein</fullName>
    </submittedName>
</protein>
<evidence type="ECO:0000313" key="1">
    <source>
        <dbReference type="EMBL" id="KAE9389219.1"/>
    </source>
</evidence>
<reference evidence="1" key="1">
    <citation type="journal article" date="2019" name="Environ. Microbiol.">
        <title>Fungal ecological strategies reflected in gene transcription - a case study of two litter decomposers.</title>
        <authorList>
            <person name="Barbi F."/>
            <person name="Kohler A."/>
            <person name="Barry K."/>
            <person name="Baskaran P."/>
            <person name="Daum C."/>
            <person name="Fauchery L."/>
            <person name="Ihrmark K."/>
            <person name="Kuo A."/>
            <person name="LaButti K."/>
            <person name="Lipzen A."/>
            <person name="Morin E."/>
            <person name="Grigoriev I.V."/>
            <person name="Henrissat B."/>
            <person name="Lindahl B."/>
            <person name="Martin F."/>
        </authorList>
    </citation>
    <scope>NUCLEOTIDE SEQUENCE</scope>
    <source>
        <strain evidence="1">JB14</strain>
    </source>
</reference>
<gene>
    <name evidence="1" type="ORF">BT96DRAFT_792378</name>
</gene>
<accession>A0A6A4GTT0</accession>